<dbReference type="InterPro" id="IPR037233">
    <property type="entry name" value="CcmK-like_sf"/>
</dbReference>
<dbReference type="Gene3D" id="3.30.70.1710">
    <property type="match status" value="1"/>
</dbReference>
<comment type="subcellular location">
    <subcellularLocation>
        <location evidence="1">Bacterial microcompartment</location>
    </subcellularLocation>
</comment>
<protein>
    <submittedName>
        <fullName evidence="4">BMC domain-containing protein</fullName>
    </submittedName>
</protein>
<evidence type="ECO:0000259" key="3">
    <source>
        <dbReference type="Pfam" id="PF00936"/>
    </source>
</evidence>
<dbReference type="Pfam" id="PF00936">
    <property type="entry name" value="BMC"/>
    <property type="match status" value="1"/>
</dbReference>
<feature type="domain" description="Bacterial microcompartment" evidence="3">
    <location>
        <begin position="43"/>
        <end position="91"/>
    </location>
</feature>
<keyword evidence="5" id="KW-1185">Reference proteome</keyword>
<evidence type="ECO:0000256" key="2">
    <source>
        <dbReference type="ARBA" id="ARBA00024446"/>
    </source>
</evidence>
<evidence type="ECO:0000313" key="4">
    <source>
        <dbReference type="EMBL" id="MEQ2577755.1"/>
    </source>
</evidence>
<evidence type="ECO:0000256" key="1">
    <source>
        <dbReference type="ARBA" id="ARBA00024322"/>
    </source>
</evidence>
<proteinExistence type="predicted"/>
<gene>
    <name evidence="4" type="ORF">WMO62_02715</name>
</gene>
<dbReference type="EMBL" id="JBBMFC010000003">
    <property type="protein sequence ID" value="MEQ2577755.1"/>
    <property type="molecule type" value="Genomic_DNA"/>
</dbReference>
<dbReference type="SUPFAM" id="SSF143414">
    <property type="entry name" value="CcmK-like"/>
    <property type="match status" value="1"/>
</dbReference>
<organism evidence="4 5">
    <name type="scientific">Hominiventricola aquisgranensis</name>
    <dbReference type="NCBI Taxonomy" id="3133164"/>
    <lineage>
        <taxon>Bacteria</taxon>
        <taxon>Bacillati</taxon>
        <taxon>Bacillota</taxon>
        <taxon>Clostridia</taxon>
        <taxon>Lachnospirales</taxon>
        <taxon>Lachnospiraceae</taxon>
        <taxon>Hominiventricola</taxon>
    </lineage>
</organism>
<dbReference type="InterPro" id="IPR000249">
    <property type="entry name" value="BMC_dom"/>
</dbReference>
<accession>A0ABV1HXW3</accession>
<sequence>MKIHIMKTVSEGTRQIIIRRARMEGLDVLFQEHSALAVLNGNVCDLIYASDLAQKASDVEVFEISGNCPQHLTCLAILGSASAVDEAVKRINSESW</sequence>
<dbReference type="RefSeq" id="WP_349143722.1">
    <property type="nucleotide sequence ID" value="NZ_JBBMFC010000003.1"/>
</dbReference>
<evidence type="ECO:0000313" key="5">
    <source>
        <dbReference type="Proteomes" id="UP001470288"/>
    </source>
</evidence>
<comment type="caution">
    <text evidence="4">The sequence shown here is derived from an EMBL/GenBank/DDBJ whole genome shotgun (WGS) entry which is preliminary data.</text>
</comment>
<name>A0ABV1HXW3_9FIRM</name>
<reference evidence="4 5" key="1">
    <citation type="submission" date="2024-03" db="EMBL/GenBank/DDBJ databases">
        <title>Human intestinal bacterial collection.</title>
        <authorList>
            <person name="Pauvert C."/>
            <person name="Hitch T.C.A."/>
            <person name="Clavel T."/>
        </authorList>
    </citation>
    <scope>NUCLEOTIDE SEQUENCE [LARGE SCALE GENOMIC DNA]</scope>
    <source>
        <strain evidence="4 5">CLA-AA-H78B</strain>
    </source>
</reference>
<dbReference type="Proteomes" id="UP001470288">
    <property type="component" value="Unassembled WGS sequence"/>
</dbReference>
<keyword evidence="2" id="KW-1283">Bacterial microcompartment</keyword>